<reference evidence="1 2" key="1">
    <citation type="submission" date="2017-07" db="EMBL/GenBank/DDBJ databases">
        <authorList>
            <person name="Talla V."/>
            <person name="Backstrom N."/>
        </authorList>
    </citation>
    <scope>NUCLEOTIDE SEQUENCE [LARGE SCALE GENOMIC DNA]</scope>
</reference>
<dbReference type="Proteomes" id="UP000324832">
    <property type="component" value="Unassembled WGS sequence"/>
</dbReference>
<dbReference type="EMBL" id="FZQP02002493">
    <property type="protein sequence ID" value="VVC95941.1"/>
    <property type="molecule type" value="Genomic_DNA"/>
</dbReference>
<gene>
    <name evidence="1" type="ORF">LSINAPIS_LOCUS7556</name>
</gene>
<organism evidence="1 2">
    <name type="scientific">Leptidea sinapis</name>
    <dbReference type="NCBI Taxonomy" id="189913"/>
    <lineage>
        <taxon>Eukaryota</taxon>
        <taxon>Metazoa</taxon>
        <taxon>Ecdysozoa</taxon>
        <taxon>Arthropoda</taxon>
        <taxon>Hexapoda</taxon>
        <taxon>Insecta</taxon>
        <taxon>Pterygota</taxon>
        <taxon>Neoptera</taxon>
        <taxon>Endopterygota</taxon>
        <taxon>Lepidoptera</taxon>
        <taxon>Glossata</taxon>
        <taxon>Ditrysia</taxon>
        <taxon>Papilionoidea</taxon>
        <taxon>Pieridae</taxon>
        <taxon>Dismorphiinae</taxon>
        <taxon>Leptidea</taxon>
    </lineage>
</organism>
<evidence type="ECO:0000313" key="2">
    <source>
        <dbReference type="Proteomes" id="UP000324832"/>
    </source>
</evidence>
<protein>
    <submittedName>
        <fullName evidence="1">Uncharacterized protein</fullName>
    </submittedName>
</protein>
<proteinExistence type="predicted"/>
<evidence type="ECO:0000313" key="1">
    <source>
        <dbReference type="EMBL" id="VVC95941.1"/>
    </source>
</evidence>
<dbReference type="AlphaFoldDB" id="A0A5E4QFT8"/>
<name>A0A5E4QFT8_9NEOP</name>
<keyword evidence="2" id="KW-1185">Reference proteome</keyword>
<sequence length="163" mass="18567">MFKRKLKEKRLFAFRIHLDEKSIGVSQIKAKENSITTIYILEIYQLLQVTPSVVQISDILRGIEAVQEELHPSLHGNPVPVLVVSMVSCASGLRLSLHQPVLRLLRHGYYPAQLCWNGFLNFRWNRNIVADIVQLINSIEFNSQLVSMSDVHFPGDLHGGNDH</sequence>
<accession>A0A5E4QFT8</accession>